<dbReference type="EMBL" id="SRLO01000346">
    <property type="protein sequence ID" value="TNN59852.1"/>
    <property type="molecule type" value="Genomic_DNA"/>
</dbReference>
<keyword evidence="2" id="KW-1185">Reference proteome</keyword>
<protein>
    <submittedName>
        <fullName evidence="1">Uncharacterized protein</fullName>
    </submittedName>
</protein>
<comment type="caution">
    <text evidence="1">The sequence shown here is derived from an EMBL/GenBank/DDBJ whole genome shotgun (WGS) entry which is preliminary data.</text>
</comment>
<dbReference type="AlphaFoldDB" id="A0A4Z2H4M6"/>
<dbReference type="Proteomes" id="UP000314294">
    <property type="component" value="Unassembled WGS sequence"/>
</dbReference>
<evidence type="ECO:0000313" key="2">
    <source>
        <dbReference type="Proteomes" id="UP000314294"/>
    </source>
</evidence>
<evidence type="ECO:0000313" key="1">
    <source>
        <dbReference type="EMBL" id="TNN59852.1"/>
    </source>
</evidence>
<reference evidence="1 2" key="1">
    <citation type="submission" date="2019-03" db="EMBL/GenBank/DDBJ databases">
        <title>First draft genome of Liparis tanakae, snailfish: a comprehensive survey of snailfish specific genes.</title>
        <authorList>
            <person name="Kim W."/>
            <person name="Song I."/>
            <person name="Jeong J.-H."/>
            <person name="Kim D."/>
            <person name="Kim S."/>
            <person name="Ryu S."/>
            <person name="Song J.Y."/>
            <person name="Lee S.K."/>
        </authorList>
    </citation>
    <scope>NUCLEOTIDE SEQUENCE [LARGE SCALE GENOMIC DNA]</scope>
    <source>
        <tissue evidence="1">Muscle</tissue>
    </source>
</reference>
<proteinExistence type="predicted"/>
<organism evidence="1 2">
    <name type="scientific">Liparis tanakae</name>
    <name type="common">Tanaka's snailfish</name>
    <dbReference type="NCBI Taxonomy" id="230148"/>
    <lineage>
        <taxon>Eukaryota</taxon>
        <taxon>Metazoa</taxon>
        <taxon>Chordata</taxon>
        <taxon>Craniata</taxon>
        <taxon>Vertebrata</taxon>
        <taxon>Euteleostomi</taxon>
        <taxon>Actinopterygii</taxon>
        <taxon>Neopterygii</taxon>
        <taxon>Teleostei</taxon>
        <taxon>Neoteleostei</taxon>
        <taxon>Acanthomorphata</taxon>
        <taxon>Eupercaria</taxon>
        <taxon>Perciformes</taxon>
        <taxon>Cottioidei</taxon>
        <taxon>Cottales</taxon>
        <taxon>Liparidae</taxon>
        <taxon>Liparis</taxon>
    </lineage>
</organism>
<name>A0A4Z2H4M6_9TELE</name>
<sequence>MVLQYEAVEDLFAAPAPTWLPSFCQKMAGGGFPVVPHWKLMLLPWLPFLSPPSDSGGGVSMDFTQEVNGVLLHDHLVHRPPHQHGALCRRRTDIKHVHRHGGLGVTTWRHALHHRWLTSSHHHVARGLPEIISQD</sequence>
<gene>
    <name evidence="1" type="ORF">EYF80_029901</name>
</gene>
<accession>A0A4Z2H4M6</accession>